<evidence type="ECO:0000313" key="1">
    <source>
        <dbReference type="EMBL" id="KAF2837405.1"/>
    </source>
</evidence>
<gene>
    <name evidence="1" type="ORF">M501DRAFT_1032647</name>
</gene>
<dbReference type="AlphaFoldDB" id="A0A9P4VPK8"/>
<protein>
    <submittedName>
        <fullName evidence="1">Uncharacterized protein</fullName>
    </submittedName>
</protein>
<sequence>MPATNSTLSPTAGVLKDFNYPFVLVGTVAHRWMDCVEHADHNILGIAAPRWMYYPLARDPGFDIVLRTSKLDEIVHSLVATNDRRMAETWASRIQFPTDLIGKELPPERRPVPVYQDSHTPLGQGLPRRALVSPFQRPTGRIVQNKHLWASKSELDYLASYQIHNLVGHLFLELPHPRTPHLIEVEYEAEEYLDQCFEVFKRRPAHVREWDPTSFPRDLEPIEYRWVLGNGNT</sequence>
<dbReference type="Proteomes" id="UP000799429">
    <property type="component" value="Unassembled WGS sequence"/>
</dbReference>
<name>A0A9P4VPK8_9PEZI</name>
<dbReference type="OrthoDB" id="2959714at2759"/>
<organism evidence="1 2">
    <name type="scientific">Patellaria atrata CBS 101060</name>
    <dbReference type="NCBI Taxonomy" id="1346257"/>
    <lineage>
        <taxon>Eukaryota</taxon>
        <taxon>Fungi</taxon>
        <taxon>Dikarya</taxon>
        <taxon>Ascomycota</taxon>
        <taxon>Pezizomycotina</taxon>
        <taxon>Dothideomycetes</taxon>
        <taxon>Dothideomycetes incertae sedis</taxon>
        <taxon>Patellariales</taxon>
        <taxon>Patellariaceae</taxon>
        <taxon>Patellaria</taxon>
    </lineage>
</organism>
<comment type="caution">
    <text evidence="1">The sequence shown here is derived from an EMBL/GenBank/DDBJ whole genome shotgun (WGS) entry which is preliminary data.</text>
</comment>
<accession>A0A9P4VPK8</accession>
<keyword evidence="2" id="KW-1185">Reference proteome</keyword>
<reference evidence="1" key="1">
    <citation type="journal article" date="2020" name="Stud. Mycol.">
        <title>101 Dothideomycetes genomes: a test case for predicting lifestyles and emergence of pathogens.</title>
        <authorList>
            <person name="Haridas S."/>
            <person name="Albert R."/>
            <person name="Binder M."/>
            <person name="Bloem J."/>
            <person name="Labutti K."/>
            <person name="Salamov A."/>
            <person name="Andreopoulos B."/>
            <person name="Baker S."/>
            <person name="Barry K."/>
            <person name="Bills G."/>
            <person name="Bluhm B."/>
            <person name="Cannon C."/>
            <person name="Castanera R."/>
            <person name="Culley D."/>
            <person name="Daum C."/>
            <person name="Ezra D."/>
            <person name="Gonzalez J."/>
            <person name="Henrissat B."/>
            <person name="Kuo A."/>
            <person name="Liang C."/>
            <person name="Lipzen A."/>
            <person name="Lutzoni F."/>
            <person name="Magnuson J."/>
            <person name="Mondo S."/>
            <person name="Nolan M."/>
            <person name="Ohm R."/>
            <person name="Pangilinan J."/>
            <person name="Park H.-J."/>
            <person name="Ramirez L."/>
            <person name="Alfaro M."/>
            <person name="Sun H."/>
            <person name="Tritt A."/>
            <person name="Yoshinaga Y."/>
            <person name="Zwiers L.-H."/>
            <person name="Turgeon B."/>
            <person name="Goodwin S."/>
            <person name="Spatafora J."/>
            <person name="Crous P."/>
            <person name="Grigoriev I."/>
        </authorList>
    </citation>
    <scope>NUCLEOTIDE SEQUENCE</scope>
    <source>
        <strain evidence="1">CBS 101060</strain>
    </source>
</reference>
<proteinExistence type="predicted"/>
<evidence type="ECO:0000313" key="2">
    <source>
        <dbReference type="Proteomes" id="UP000799429"/>
    </source>
</evidence>
<dbReference type="EMBL" id="MU006099">
    <property type="protein sequence ID" value="KAF2837405.1"/>
    <property type="molecule type" value="Genomic_DNA"/>
</dbReference>